<name>A0A7C9HL42_9GAMM</name>
<gene>
    <name evidence="2" type="ORF">GN331_04250</name>
</gene>
<dbReference type="InterPro" id="IPR007059">
    <property type="entry name" value="DmsC"/>
</dbReference>
<protein>
    <submittedName>
        <fullName evidence="2">Dimethyl sulfoxide reductase anchor subunit</fullName>
    </submittedName>
</protein>
<dbReference type="Pfam" id="PF04976">
    <property type="entry name" value="DmsC"/>
    <property type="match status" value="1"/>
</dbReference>
<feature type="transmembrane region" description="Helical" evidence="1">
    <location>
        <begin position="258"/>
        <end position="278"/>
    </location>
</feature>
<dbReference type="PANTHER" id="PTHR38095:SF1">
    <property type="entry name" value="ANAEROBIC DIMETHYL SULFOXIDE REDUCTASE CHAIN YNFH"/>
    <property type="match status" value="1"/>
</dbReference>
<comment type="caution">
    <text evidence="2">The sequence shown here is derived from an EMBL/GenBank/DDBJ whole genome shotgun (WGS) entry which is preliminary data.</text>
</comment>
<feature type="transmembrane region" description="Helical" evidence="1">
    <location>
        <begin position="120"/>
        <end position="141"/>
    </location>
</feature>
<feature type="transmembrane region" description="Helical" evidence="1">
    <location>
        <begin position="38"/>
        <end position="61"/>
    </location>
</feature>
<feature type="transmembrane region" description="Helical" evidence="1">
    <location>
        <begin position="181"/>
        <end position="199"/>
    </location>
</feature>
<proteinExistence type="predicted"/>
<dbReference type="Proteomes" id="UP000479692">
    <property type="component" value="Unassembled WGS sequence"/>
</dbReference>
<dbReference type="GO" id="GO:0009389">
    <property type="term" value="F:dimethyl sulfoxide reductase activity"/>
    <property type="evidence" value="ECO:0007669"/>
    <property type="project" value="TreeGrafter"/>
</dbReference>
<evidence type="ECO:0000313" key="3">
    <source>
        <dbReference type="Proteomes" id="UP000479692"/>
    </source>
</evidence>
<evidence type="ECO:0000313" key="2">
    <source>
        <dbReference type="EMBL" id="MUV13415.1"/>
    </source>
</evidence>
<keyword evidence="1" id="KW-1133">Transmembrane helix</keyword>
<sequence>MHPALSVIFFTTLSGAGYGLLFWAGWHALTGQSAARTLLVSIALAIALSTIGLLSSLMHLGKPQRAWRAFSQWRTSWLSREGVAAMATFVIAAILATACLPPLLAGEGWGGVALGAPGKAIALLSMLAALITVYCTAMIYASLKPIPAWGHRLVPTVYLLFSLFTGGLLFCAIATALGRPVSNMIALAGFAAAIALLVMKVKYWRDVDVPLPATRGDAIGLPQRTATVFERPHTEANYLTKEMGFVVARRHARTLRRIALVLFAALPILFLLPTWLFVHMDAAPWYAAAALCALAGAFVERWLFFAEAKHMVTLYY</sequence>
<feature type="transmembrane region" description="Helical" evidence="1">
    <location>
        <begin position="7"/>
        <end position="26"/>
    </location>
</feature>
<dbReference type="GO" id="GO:0009390">
    <property type="term" value="C:dimethyl sulfoxide reductase complex"/>
    <property type="evidence" value="ECO:0007669"/>
    <property type="project" value="TreeGrafter"/>
</dbReference>
<dbReference type="EMBL" id="WOXT01000001">
    <property type="protein sequence ID" value="MUV13415.1"/>
    <property type="molecule type" value="Genomic_DNA"/>
</dbReference>
<dbReference type="GO" id="GO:0005886">
    <property type="term" value="C:plasma membrane"/>
    <property type="evidence" value="ECO:0007669"/>
    <property type="project" value="TreeGrafter"/>
</dbReference>
<reference evidence="2 3" key="1">
    <citation type="submission" date="2019-12" db="EMBL/GenBank/DDBJ databases">
        <authorList>
            <person name="Xu J."/>
        </authorList>
    </citation>
    <scope>NUCLEOTIDE SEQUENCE [LARGE SCALE GENOMIC DNA]</scope>
    <source>
        <strain evidence="2 3">HX-5-24</strain>
    </source>
</reference>
<dbReference type="RefSeq" id="WP_156640591.1">
    <property type="nucleotide sequence ID" value="NZ_WOXT01000001.1"/>
</dbReference>
<feature type="transmembrane region" description="Helical" evidence="1">
    <location>
        <begin position="82"/>
        <end position="105"/>
    </location>
</feature>
<keyword evidence="1" id="KW-0472">Membrane</keyword>
<organism evidence="2 3">
    <name type="scientific">Noviluteimonas gilva</name>
    <dbReference type="NCBI Taxonomy" id="2682097"/>
    <lineage>
        <taxon>Bacteria</taxon>
        <taxon>Pseudomonadati</taxon>
        <taxon>Pseudomonadota</taxon>
        <taxon>Gammaproteobacteria</taxon>
        <taxon>Lysobacterales</taxon>
        <taxon>Lysobacteraceae</taxon>
        <taxon>Noviluteimonas</taxon>
    </lineage>
</organism>
<feature type="transmembrane region" description="Helical" evidence="1">
    <location>
        <begin position="284"/>
        <end position="304"/>
    </location>
</feature>
<dbReference type="PANTHER" id="PTHR38095">
    <property type="entry name" value="ANAEROBIC DIMETHYL SULFOXIDE REDUCTASE CHAIN YNFH"/>
    <property type="match status" value="1"/>
</dbReference>
<dbReference type="AlphaFoldDB" id="A0A7C9HL42"/>
<keyword evidence="3" id="KW-1185">Reference proteome</keyword>
<feature type="transmembrane region" description="Helical" evidence="1">
    <location>
        <begin position="153"/>
        <end position="175"/>
    </location>
</feature>
<keyword evidence="1" id="KW-0812">Transmembrane</keyword>
<dbReference type="GO" id="GO:0019645">
    <property type="term" value="P:anaerobic electron transport chain"/>
    <property type="evidence" value="ECO:0007669"/>
    <property type="project" value="InterPro"/>
</dbReference>
<evidence type="ECO:0000256" key="1">
    <source>
        <dbReference type="SAM" id="Phobius"/>
    </source>
</evidence>
<accession>A0A7C9HL42</accession>